<gene>
    <name evidence="1" type="ORF">F1559_001523</name>
</gene>
<dbReference type="Proteomes" id="UP000530660">
    <property type="component" value="Unassembled WGS sequence"/>
</dbReference>
<dbReference type="EMBL" id="VWRR01000006">
    <property type="protein sequence ID" value="KAF6003507.1"/>
    <property type="molecule type" value="Genomic_DNA"/>
</dbReference>
<dbReference type="AlphaFoldDB" id="A0A7J7ILW3"/>
<reference evidence="1 2" key="1">
    <citation type="journal article" date="2020" name="J. Phycol.">
        <title>Comparative genome analysis reveals Cyanidiococcus gen. nov., a new extremophilic red algal genus sister to Cyanidioschyzon (Cyanidioschyzonaceae, Rhodophyta).</title>
        <authorList>
            <person name="Liu S.-L."/>
            <person name="Chiang Y.-R."/>
            <person name="Yoon H.S."/>
            <person name="Fu H.-Y."/>
        </authorList>
    </citation>
    <scope>NUCLEOTIDE SEQUENCE [LARGE SCALE GENOMIC DNA]</scope>
    <source>
        <strain evidence="1 2">THAL066</strain>
    </source>
</reference>
<name>A0A7J7ILW3_9RHOD</name>
<keyword evidence="2" id="KW-1185">Reference proteome</keyword>
<comment type="caution">
    <text evidence="1">The sequence shown here is derived from an EMBL/GenBank/DDBJ whole genome shotgun (WGS) entry which is preliminary data.</text>
</comment>
<sequence>MEKTTAAKNAGEFKLYESLCEFENETVSRGKADADHSVRALAISENWIEGFQAGRDVAFEFSFYRAMYQFLQHKQRLGEQIFEGSKAFVQDEKSGESYPPRLEKAWRSFEHSLIKFERTFEDLQQELRDTKRQIEADLCGLDSSRAKAAAKDLHILCARTRIAFLRLSRVARVSLVLPSVLVDASDSRMSSALGEW</sequence>
<dbReference type="OrthoDB" id="6017153at2759"/>
<protein>
    <submittedName>
        <fullName evidence="1">Uncharacterized protein</fullName>
    </submittedName>
</protein>
<evidence type="ECO:0000313" key="2">
    <source>
        <dbReference type="Proteomes" id="UP000530660"/>
    </source>
</evidence>
<evidence type="ECO:0000313" key="1">
    <source>
        <dbReference type="EMBL" id="KAF6003507.1"/>
    </source>
</evidence>
<accession>A0A7J7ILW3</accession>
<organism evidence="1 2">
    <name type="scientific">Cyanidiococcus yangmingshanensis</name>
    <dbReference type="NCBI Taxonomy" id="2690220"/>
    <lineage>
        <taxon>Eukaryota</taxon>
        <taxon>Rhodophyta</taxon>
        <taxon>Bangiophyceae</taxon>
        <taxon>Cyanidiales</taxon>
        <taxon>Cyanidiaceae</taxon>
        <taxon>Cyanidiococcus</taxon>
    </lineage>
</organism>
<proteinExistence type="predicted"/>